<evidence type="ECO:0000313" key="3">
    <source>
        <dbReference type="Proteomes" id="UP000827092"/>
    </source>
</evidence>
<dbReference type="Proteomes" id="UP000827092">
    <property type="component" value="Unassembled WGS sequence"/>
</dbReference>
<accession>A0AAV6VHC3</accession>
<protein>
    <recommendedName>
        <fullName evidence="1">SOCS box domain-containing protein</fullName>
    </recommendedName>
</protein>
<dbReference type="FunFam" id="1.10.750.20:FF:000001">
    <property type="entry name" value="Ankyrin repeat and SOCS box containing 1"/>
    <property type="match status" value="1"/>
</dbReference>
<dbReference type="InterPro" id="IPR036036">
    <property type="entry name" value="SOCS_box-like_dom_sf"/>
</dbReference>
<keyword evidence="3" id="KW-1185">Reference proteome</keyword>
<dbReference type="Gene3D" id="1.10.750.20">
    <property type="entry name" value="SOCS box"/>
    <property type="match status" value="1"/>
</dbReference>
<comment type="caution">
    <text evidence="2">The sequence shown here is derived from an EMBL/GenBank/DDBJ whole genome shotgun (WGS) entry which is preliminary data.</text>
</comment>
<reference evidence="2 3" key="1">
    <citation type="journal article" date="2022" name="Nat. Ecol. Evol.">
        <title>A masculinizing supergene underlies an exaggerated male reproductive morph in a spider.</title>
        <authorList>
            <person name="Hendrickx F."/>
            <person name="De Corte Z."/>
            <person name="Sonet G."/>
            <person name="Van Belleghem S.M."/>
            <person name="Kostlbacher S."/>
            <person name="Vangestel C."/>
        </authorList>
    </citation>
    <scope>NUCLEOTIDE SEQUENCE [LARGE SCALE GENOMIC DNA]</scope>
    <source>
        <strain evidence="2">W744_W776</strain>
    </source>
</reference>
<evidence type="ECO:0000259" key="1">
    <source>
        <dbReference type="PROSITE" id="PS50225"/>
    </source>
</evidence>
<dbReference type="PROSITE" id="PS50225">
    <property type="entry name" value="SOCS"/>
    <property type="match status" value="1"/>
</dbReference>
<dbReference type="SMART" id="SM00969">
    <property type="entry name" value="SOCS_box"/>
    <property type="match status" value="1"/>
</dbReference>
<dbReference type="SUPFAM" id="SSF158235">
    <property type="entry name" value="SOCS box-like"/>
    <property type="match status" value="1"/>
</dbReference>
<dbReference type="InterPro" id="IPR001496">
    <property type="entry name" value="SOCS_box"/>
</dbReference>
<feature type="domain" description="SOCS box" evidence="1">
    <location>
        <begin position="384"/>
        <end position="424"/>
    </location>
</feature>
<evidence type="ECO:0000313" key="2">
    <source>
        <dbReference type="EMBL" id="KAG8196167.1"/>
    </source>
</evidence>
<proteinExistence type="predicted"/>
<name>A0AAV6VHC3_9ARAC</name>
<dbReference type="GO" id="GO:0035556">
    <property type="term" value="P:intracellular signal transduction"/>
    <property type="evidence" value="ECO:0007669"/>
    <property type="project" value="InterPro"/>
</dbReference>
<gene>
    <name evidence="2" type="ORF">JTE90_007897</name>
</gene>
<sequence length="429" mass="49955">MDKDARNLCRSLKCLNIIDFEERCHRLLYSVKPSKHKTIWFLKSLVSCYKLRNDRNGVDCDILSIVTHFFKDLPLNWLLDTNSVKNLKYAFCVNKILCFFKDTDIFNEYAEFIWRSIGLSSNAVNVEVLLLKYLKVRKLLRVKSELSVFDVHHYELVAELLKISHEANVQNSRLIVDLLKTSIEMHVNGNITGRRILQPNYPEGFLNYVLEHSRREQFDLQNYCMEHPRTLWEFSRKLSVVQSVSMGNFNRTICLLQHGIDVFPANEVNKASNKFPFIALGMSRNYLLVLHTMSHIKAVNDVIQRLNRGPGIDPRSQAACFRLMWNSIPDPFLKPKELDLAINTEYFSFALHDMEDQVPYKENMALCDLYETFHEHIAADSEGKPRSLKQLCRCAIRRSLGNCFQLPEGITQLELIPKSLKSYLNLEKD</sequence>
<dbReference type="CDD" id="cd03716">
    <property type="entry name" value="SOCS_ASB_like"/>
    <property type="match status" value="1"/>
</dbReference>
<dbReference type="EMBL" id="JAFNEN010000074">
    <property type="protein sequence ID" value="KAG8196167.1"/>
    <property type="molecule type" value="Genomic_DNA"/>
</dbReference>
<dbReference type="AlphaFoldDB" id="A0AAV6VHC3"/>
<organism evidence="2 3">
    <name type="scientific">Oedothorax gibbosus</name>
    <dbReference type="NCBI Taxonomy" id="931172"/>
    <lineage>
        <taxon>Eukaryota</taxon>
        <taxon>Metazoa</taxon>
        <taxon>Ecdysozoa</taxon>
        <taxon>Arthropoda</taxon>
        <taxon>Chelicerata</taxon>
        <taxon>Arachnida</taxon>
        <taxon>Araneae</taxon>
        <taxon>Araneomorphae</taxon>
        <taxon>Entelegynae</taxon>
        <taxon>Araneoidea</taxon>
        <taxon>Linyphiidae</taxon>
        <taxon>Erigoninae</taxon>
        <taxon>Oedothorax</taxon>
    </lineage>
</organism>
<dbReference type="Pfam" id="PF07525">
    <property type="entry name" value="SOCS_box"/>
    <property type="match status" value="1"/>
</dbReference>